<dbReference type="PANTHER" id="PTHR20861:SF6">
    <property type="entry name" value="BETA-RIBOFURANOSYLPHENOL 5'-PHOSPHATE SYNTHASE"/>
    <property type="match status" value="1"/>
</dbReference>
<dbReference type="InterPro" id="IPR053442">
    <property type="entry name" value="Beta-RFA-P_synthase"/>
</dbReference>
<accession>A0A166CI67</accession>
<evidence type="ECO:0000313" key="6">
    <source>
        <dbReference type="Proteomes" id="UP000077066"/>
    </source>
</evidence>
<dbReference type="PATRIC" id="fig|55758.3.peg.931"/>
<dbReference type="AlphaFoldDB" id="A0A166CI67"/>
<dbReference type="Pfam" id="PF00288">
    <property type="entry name" value="GHMP_kinases_N"/>
    <property type="match status" value="1"/>
</dbReference>
<evidence type="ECO:0000256" key="2">
    <source>
        <dbReference type="PIRNR" id="PIRNR004884"/>
    </source>
</evidence>
<dbReference type="InterPro" id="IPR020568">
    <property type="entry name" value="Ribosomal_Su5_D2-typ_SF"/>
</dbReference>
<name>A0A166CI67_9EURY</name>
<keyword evidence="2" id="KW-0328">Glycosyltransferase</keyword>
<dbReference type="NCBIfam" id="TIGR00144">
    <property type="entry name" value="beta_RFAP_syn"/>
    <property type="match status" value="1"/>
</dbReference>
<dbReference type="GO" id="GO:0043793">
    <property type="term" value="F:beta-ribofuranosylaminobenzene 5'-phosphate synthase activity"/>
    <property type="evidence" value="ECO:0007669"/>
    <property type="project" value="UniProtKB-EC"/>
</dbReference>
<dbReference type="Proteomes" id="UP000077066">
    <property type="component" value="Unassembled WGS sequence"/>
</dbReference>
<comment type="caution">
    <text evidence="5">The sequence shown here is derived from an EMBL/GenBank/DDBJ whole genome shotgun (WGS) entry which is preliminary data.</text>
</comment>
<dbReference type="PANTHER" id="PTHR20861">
    <property type="entry name" value="HOMOSERINE/4-DIPHOSPHOCYTIDYL-2-C-METHYL-D-ERYTHRITOL KINASE"/>
    <property type="match status" value="1"/>
</dbReference>
<evidence type="ECO:0000259" key="3">
    <source>
        <dbReference type="Pfam" id="PF00288"/>
    </source>
</evidence>
<dbReference type="UniPathway" id="UPA00065"/>
<proteinExistence type="inferred from homology"/>
<reference evidence="5 6" key="1">
    <citation type="submission" date="2016-04" db="EMBL/GenBank/DDBJ databases">
        <title>Genome sequence of Methanobrevibacter filiformis DSM 11501.</title>
        <authorList>
            <person name="Poehlein A."/>
            <person name="Seedorf H."/>
            <person name="Daniel R."/>
        </authorList>
    </citation>
    <scope>NUCLEOTIDE SEQUENCE [LARGE SCALE GENOMIC DNA]</scope>
    <source>
        <strain evidence="5 6">DSM 11501</strain>
    </source>
</reference>
<comment type="subunit">
    <text evidence="2">Homodimer.</text>
</comment>
<organism evidence="5 6">
    <name type="scientific">Methanobrevibacter filiformis</name>
    <dbReference type="NCBI Taxonomy" id="55758"/>
    <lineage>
        <taxon>Archaea</taxon>
        <taxon>Methanobacteriati</taxon>
        <taxon>Methanobacteriota</taxon>
        <taxon>Methanomada group</taxon>
        <taxon>Methanobacteria</taxon>
        <taxon>Methanobacteriales</taxon>
        <taxon>Methanobacteriaceae</taxon>
        <taxon>Methanobrevibacter</taxon>
    </lineage>
</organism>
<evidence type="ECO:0000259" key="4">
    <source>
        <dbReference type="Pfam" id="PF08544"/>
    </source>
</evidence>
<feature type="domain" description="GHMP kinase C-terminal" evidence="4">
    <location>
        <begin position="244"/>
        <end position="310"/>
    </location>
</feature>
<dbReference type="GO" id="GO:0016301">
    <property type="term" value="F:kinase activity"/>
    <property type="evidence" value="ECO:0007669"/>
    <property type="project" value="UniProtKB-KW"/>
</dbReference>
<sequence length="342" mass="37318">MMIIKTPSRLHMTLIDLNGSYGRADGGIGLTLADPNFSLKSELSDNGVMIDFDSEINSNEIKSECIKKITSSAEKTMSYYNIDGGFHFTVKKAYLPHSGLGSGTQISLATSKLVYEHLKEDNSISTTDSTFDKDISSVELGKITGRGGTSGIGIFSFDYGGFILDGGHNLKEKGTFLPSAASPAKPPHLLGIYDFPEEWDIIVAIPRADTSVTGQKEVDIFTEYCPVPKQDVEKLSHLILMNLLPFLLEKNIECFGKSIDQIQNLGFKKVEVNLQSDIIKSAMANMREAGAYGVGMSSFGPSIYGITEGNTKEVFKATKEFIGENGDVFITKAQNTGYELQR</sequence>
<keyword evidence="1 2" id="KW-0808">Transferase</keyword>
<feature type="domain" description="GHMP kinase N-terminal" evidence="3">
    <location>
        <begin position="72"/>
        <end position="121"/>
    </location>
</feature>
<keyword evidence="5" id="KW-0418">Kinase</keyword>
<comment type="pathway">
    <text evidence="2">Cofactor biosynthesis; 5,6,7,8-tetrahydromethanopterin biosynthesis.</text>
</comment>
<protein>
    <recommendedName>
        <fullName evidence="2">Beta-ribofuranosylaminobenzene 5'-phosphate synthase</fullName>
        <shortName evidence="2">Beta-RFA-P synthase</shortName>
        <ecNumber evidence="2">2.4.2.54</ecNumber>
    </recommendedName>
</protein>
<dbReference type="SUPFAM" id="SSF54211">
    <property type="entry name" value="Ribosomal protein S5 domain 2-like"/>
    <property type="match status" value="1"/>
</dbReference>
<dbReference type="InterPro" id="IPR006204">
    <property type="entry name" value="GHMP_kinase_N_dom"/>
</dbReference>
<dbReference type="PIRSF" id="PIRSF004884">
    <property type="entry name" value="Sugar_kin_arch"/>
    <property type="match status" value="1"/>
</dbReference>
<evidence type="ECO:0000313" key="5">
    <source>
        <dbReference type="EMBL" id="KZX14587.1"/>
    </source>
</evidence>
<comment type="function">
    <text evidence="2">Catalyzes the condensation of 4-aminobenzoate (pABA) with 5-phospho-alpha-D-ribose 1-diphosphate (PRPP) to produce beta-ribofuranosylaminobenzene 5'-phosphate (beta-RFA-P).</text>
</comment>
<dbReference type="InterPro" id="IPR004422">
    <property type="entry name" value="RFAP_synthase"/>
</dbReference>
<dbReference type="GO" id="GO:0005524">
    <property type="term" value="F:ATP binding"/>
    <property type="evidence" value="ECO:0007669"/>
    <property type="project" value="UniProtKB-UniRule"/>
</dbReference>
<dbReference type="InterPro" id="IPR013750">
    <property type="entry name" value="GHMP_kinase_C_dom"/>
</dbReference>
<dbReference type="STRING" id="55758.MBFIL_08250"/>
<comment type="similarity">
    <text evidence="2">Belongs to the beta-RFA-P synthase family.</text>
</comment>
<evidence type="ECO:0000256" key="1">
    <source>
        <dbReference type="ARBA" id="ARBA00022679"/>
    </source>
</evidence>
<dbReference type="Pfam" id="PF08544">
    <property type="entry name" value="GHMP_kinases_C"/>
    <property type="match status" value="1"/>
</dbReference>
<dbReference type="EMBL" id="LWMT01000138">
    <property type="protein sequence ID" value="KZX14587.1"/>
    <property type="molecule type" value="Genomic_DNA"/>
</dbReference>
<keyword evidence="6" id="KW-1185">Reference proteome</keyword>
<gene>
    <name evidence="5" type="ORF">MBFIL_08250</name>
</gene>
<comment type="catalytic activity">
    <reaction evidence="2">
        <text>5-phospho-alpha-D-ribose 1-diphosphate + 4-hydroxybenzoate + H(+) = 4-(beta-D-ribofuranosyl)phenol 5'-phosphate + CO2 + diphosphate</text>
        <dbReference type="Rhea" id="RHEA:48556"/>
        <dbReference type="ChEBI" id="CHEBI:15378"/>
        <dbReference type="ChEBI" id="CHEBI:16526"/>
        <dbReference type="ChEBI" id="CHEBI:17879"/>
        <dbReference type="ChEBI" id="CHEBI:33019"/>
        <dbReference type="ChEBI" id="CHEBI:58017"/>
        <dbReference type="ChEBI" id="CHEBI:82767"/>
        <dbReference type="EC" id="2.4.2.54"/>
    </reaction>
</comment>
<dbReference type="EC" id="2.4.2.54" evidence="2"/>
<dbReference type="NCBIfam" id="NF040726">
    <property type="entry name" value="BetaRFA-P_synth"/>
    <property type="match status" value="1"/>
</dbReference>